<evidence type="ECO:0000259" key="1">
    <source>
        <dbReference type="SMART" id="SM00937"/>
    </source>
</evidence>
<dbReference type="PANTHER" id="PTHR43804">
    <property type="entry name" value="LD18447P"/>
    <property type="match status" value="1"/>
</dbReference>
<dbReference type="SUPFAM" id="SSF75620">
    <property type="entry name" value="Release factor"/>
    <property type="match status" value="1"/>
</dbReference>
<name>A0A8B7QP78_HIPAR</name>
<dbReference type="GO" id="GO:0070126">
    <property type="term" value="P:mitochondrial translational termination"/>
    <property type="evidence" value="ECO:0007669"/>
    <property type="project" value="TreeGrafter"/>
</dbReference>
<sequence length="138" mass="15639">MRSRLLLSVARCLWTRRASGPARRHISCGSPPLEELFARGGPLRTYLERQAGSESHLQVRGSELVAVAKLLSDKEQELQETEHLLHDENDLILEVTAGVGGQEAMLFTAEMFDMYQQYAAFKGWHFETLEYFPSEIGQ</sequence>
<keyword evidence="2" id="KW-1185">Reference proteome</keyword>
<dbReference type="InterPro" id="IPR045853">
    <property type="entry name" value="Pep_chain_release_fac_I_sf"/>
</dbReference>
<dbReference type="KEGG" id="hai:109377837"/>
<protein>
    <submittedName>
        <fullName evidence="3">Peptide chain release factor 1-like, mitochondrial</fullName>
    </submittedName>
</protein>
<dbReference type="RefSeq" id="XP_019489860.1">
    <property type="nucleotide sequence ID" value="XM_019634315.1"/>
</dbReference>
<dbReference type="CTD" id="54516"/>
<dbReference type="GO" id="GO:0005739">
    <property type="term" value="C:mitochondrion"/>
    <property type="evidence" value="ECO:0007669"/>
    <property type="project" value="TreeGrafter"/>
</dbReference>
<dbReference type="OrthoDB" id="2019491at2759"/>
<dbReference type="GeneID" id="109377837"/>
<evidence type="ECO:0000313" key="3">
    <source>
        <dbReference type="RefSeq" id="XP_019489860.1"/>
    </source>
</evidence>
<gene>
    <name evidence="3" type="primary">MTRF1L</name>
</gene>
<dbReference type="AlphaFoldDB" id="A0A8B7QP78"/>
<dbReference type="PANTHER" id="PTHR43804:SF3">
    <property type="entry name" value="PEPTIDE CHAIN RELEASE FACTOR 1-LIKE, MITOCHONDRIAL"/>
    <property type="match status" value="1"/>
</dbReference>
<evidence type="ECO:0000313" key="2">
    <source>
        <dbReference type="Proteomes" id="UP000694851"/>
    </source>
</evidence>
<dbReference type="InterPro" id="IPR005139">
    <property type="entry name" value="PCRF"/>
</dbReference>
<dbReference type="Gene3D" id="3.30.70.1660">
    <property type="match status" value="1"/>
</dbReference>
<dbReference type="Proteomes" id="UP000694851">
    <property type="component" value="Unplaced"/>
</dbReference>
<reference evidence="3" key="1">
    <citation type="submission" date="2025-08" db="UniProtKB">
        <authorList>
            <consortium name="RefSeq"/>
        </authorList>
    </citation>
    <scope>IDENTIFICATION</scope>
    <source>
        <tissue evidence="3">Muscle</tissue>
    </source>
</reference>
<accession>A0A8B7QP78</accession>
<feature type="domain" description="Peptide chain release factor" evidence="1">
    <location>
        <begin position="63"/>
        <end position="137"/>
    </location>
</feature>
<organism evidence="2 3">
    <name type="scientific">Hipposideros armiger</name>
    <name type="common">Great Himalayan leaf-nosed bat</name>
    <dbReference type="NCBI Taxonomy" id="186990"/>
    <lineage>
        <taxon>Eukaryota</taxon>
        <taxon>Metazoa</taxon>
        <taxon>Chordata</taxon>
        <taxon>Craniata</taxon>
        <taxon>Vertebrata</taxon>
        <taxon>Euteleostomi</taxon>
        <taxon>Mammalia</taxon>
        <taxon>Eutheria</taxon>
        <taxon>Laurasiatheria</taxon>
        <taxon>Chiroptera</taxon>
        <taxon>Yinpterochiroptera</taxon>
        <taxon>Rhinolophoidea</taxon>
        <taxon>Hipposideridae</taxon>
        <taxon>Hipposideros</taxon>
    </lineage>
</organism>
<dbReference type="Pfam" id="PF03462">
    <property type="entry name" value="PCRF"/>
    <property type="match status" value="1"/>
</dbReference>
<dbReference type="SMART" id="SM00937">
    <property type="entry name" value="PCRF"/>
    <property type="match status" value="1"/>
</dbReference>
<proteinExistence type="predicted"/>
<dbReference type="InterPro" id="IPR050057">
    <property type="entry name" value="Prokaryotic/Mito_RF"/>
</dbReference>